<keyword evidence="2" id="KW-1185">Reference proteome</keyword>
<evidence type="ECO:0000313" key="2">
    <source>
        <dbReference type="Proteomes" id="UP000273025"/>
    </source>
</evidence>
<accession>A0A3S6QAM0</accession>
<dbReference type="Proteomes" id="UP000273025">
    <property type="component" value="Segment"/>
</dbReference>
<proteinExistence type="predicted"/>
<gene>
    <name evidence="1" type="ORF">Lpa804_111</name>
</gene>
<dbReference type="EMBL" id="MG557979">
    <property type="protein sequence ID" value="AUG84708.1"/>
    <property type="molecule type" value="Genomic_DNA"/>
</dbReference>
<name>A0A3S6QAM0_9CAUD</name>
<sequence length="123" mass="13773">MTFNEAVQAMLDGKKVKRVNTTGVCYGYIVLDADGDTVDSNGNQVILSKRDFVADWEIASVPAAGTLLTRYGKSYRLIKEADGTYAVLDEETYIEKAKGITEENLVHDLWCYDFDIVKTHKIN</sequence>
<protein>
    <submittedName>
        <fullName evidence="1">Uncharacterized protein</fullName>
    </submittedName>
</protein>
<evidence type="ECO:0000313" key="1">
    <source>
        <dbReference type="EMBL" id="AUG84708.1"/>
    </source>
</evidence>
<reference evidence="1 2" key="1">
    <citation type="submission" date="2017-11" db="EMBL/GenBank/DDBJ databases">
        <title>Isolation and Characterization of phages of Lactobacillus pentosus and plantarum.</title>
        <authorList>
            <person name="Qi R."/>
            <person name="Yu M."/>
            <person name="Tang T."/>
            <person name="Qiao X."/>
            <person name="Li Y."/>
        </authorList>
    </citation>
    <scope>NUCLEOTIDE SEQUENCE [LARGE SCALE GENOMIC DNA]</scope>
</reference>
<organism evidence="1 2">
    <name type="scientific">Lactobacillus phage Lpa804</name>
    <dbReference type="NCBI Taxonomy" id="2059850"/>
    <lineage>
        <taxon>Viruses</taxon>
        <taxon>Duplodnaviria</taxon>
        <taxon>Heunggongvirae</taxon>
        <taxon>Uroviricota</taxon>
        <taxon>Caudoviricetes</taxon>
        <taxon>Herelleviridae</taxon>
        <taxon>Harbinvirus</taxon>
        <taxon>Harbinvirus Lpa804</taxon>
    </lineage>
</organism>